<evidence type="ECO:0000256" key="2">
    <source>
        <dbReference type="ARBA" id="ARBA00002764"/>
    </source>
</evidence>
<dbReference type="InterPro" id="IPR001296">
    <property type="entry name" value="Glyco_trans_1"/>
</dbReference>
<evidence type="ECO:0000256" key="4">
    <source>
        <dbReference type="ARBA" id="ARBA00022676"/>
    </source>
</evidence>
<dbReference type="Proteomes" id="UP000230340">
    <property type="component" value="Unassembled WGS sequence"/>
</dbReference>
<evidence type="ECO:0000313" key="10">
    <source>
        <dbReference type="EMBL" id="PIS23407.1"/>
    </source>
</evidence>
<gene>
    <name evidence="7" type="primary">glgA</name>
    <name evidence="10" type="ORF">COT49_00345</name>
</gene>
<dbReference type="SUPFAM" id="SSF53756">
    <property type="entry name" value="UDP-Glycosyltransferase/glycogen phosphorylase"/>
    <property type="match status" value="1"/>
</dbReference>
<evidence type="ECO:0000256" key="3">
    <source>
        <dbReference type="ARBA" id="ARBA00010281"/>
    </source>
</evidence>
<evidence type="ECO:0000256" key="6">
    <source>
        <dbReference type="ARBA" id="ARBA00023056"/>
    </source>
</evidence>
<dbReference type="GO" id="GO:0005978">
    <property type="term" value="P:glycogen biosynthetic process"/>
    <property type="evidence" value="ECO:0007669"/>
    <property type="project" value="UniProtKB-UniRule"/>
</dbReference>
<protein>
    <recommendedName>
        <fullName evidence="7">Glycogen synthase</fullName>
        <ecNumber evidence="7">2.4.1.21</ecNumber>
    </recommendedName>
    <alternativeName>
        <fullName evidence="7">Starch [bacterial glycogen] synthase</fullName>
    </alternativeName>
</protein>
<feature type="domain" description="Glycosyl transferase family 1" evidence="8">
    <location>
        <begin position="306"/>
        <end position="471"/>
    </location>
</feature>
<comment type="caution">
    <text evidence="10">The sequence shown here is derived from an EMBL/GenBank/DDBJ whole genome shotgun (WGS) entry which is preliminary data.</text>
</comment>
<dbReference type="PANTHER" id="PTHR45825">
    <property type="entry name" value="GRANULE-BOUND STARCH SYNTHASE 1, CHLOROPLASTIC/AMYLOPLASTIC"/>
    <property type="match status" value="1"/>
</dbReference>
<comment type="function">
    <text evidence="2 7">Synthesizes alpha-1,4-glucan chains using ADP-glucose.</text>
</comment>
<dbReference type="GO" id="GO:0009011">
    <property type="term" value="F:alpha-1,4-glucan glucosyltransferase (ADP-glucose donor) activity"/>
    <property type="evidence" value="ECO:0007669"/>
    <property type="project" value="UniProtKB-UniRule"/>
</dbReference>
<keyword evidence="5 7" id="KW-0808">Transferase</keyword>
<feature type="domain" description="Starch synthase catalytic" evidence="9">
    <location>
        <begin position="9"/>
        <end position="258"/>
    </location>
</feature>
<evidence type="ECO:0000256" key="7">
    <source>
        <dbReference type="HAMAP-Rule" id="MF_00484"/>
    </source>
</evidence>
<dbReference type="NCBIfam" id="TIGR02095">
    <property type="entry name" value="glgA"/>
    <property type="match status" value="1"/>
</dbReference>
<comment type="similarity">
    <text evidence="3 7">Belongs to the glycosyltransferase 1 family. Bacterial/plant glycogen synthase subfamily.</text>
</comment>
<dbReference type="Pfam" id="PF08323">
    <property type="entry name" value="Glyco_transf_5"/>
    <property type="match status" value="1"/>
</dbReference>
<evidence type="ECO:0000313" key="11">
    <source>
        <dbReference type="Proteomes" id="UP000230340"/>
    </source>
</evidence>
<dbReference type="GO" id="GO:0004373">
    <property type="term" value="F:alpha-1,4-glucan glucosyltransferase (UDP-glucose donor) activity"/>
    <property type="evidence" value="ECO:0007669"/>
    <property type="project" value="InterPro"/>
</dbReference>
<dbReference type="PANTHER" id="PTHR45825:SF11">
    <property type="entry name" value="ALPHA AMYLASE DOMAIN-CONTAINING PROTEIN"/>
    <property type="match status" value="1"/>
</dbReference>
<sequence>MQSKYQPIKVLMVTAETRPFASVGGQGAVVFYLTKALRTLGIDARIFMPKFGFIDEKKYQLNCIYKNLKVPTGHGAENKQHLICNVKYFNEKSQPPVYFLENMEYYELRENVYGYSDDHIRWALLGRGVLEFIKKSSERKFKESFVPDITHCHDWHSGLVPDFLKTQYKDQKTLSTLMSIFTIHNLKFQGVTDYKNSSEVNLDDGRSPVSPFFSDRLKHLNFMKRGILFSDLVTTVSSTYSKEILTPEYGEGLDRLLAEVRSKIHGIVNGIDYEDFNPKTDKRLIANYDQENLEARVENKLALQKEFSLKKDSKIPILSYVGRLDDQKGIDLIVKVISLLLKDFDIQFIQVGGGSSHYTLKFQELKEMYPEKVGIHPFPNFDLPRLVFSGSDMILMPSKFEPCGLVQVEAMRYGSIPIVRATGGLADTVENFDPETGQGTGFVFKDYSKYSFFAQIVRALETYKYKKVWKKIIANAMKSDFSWKNSAQKYADLYNALLRSRNSEI</sequence>
<dbReference type="UniPathway" id="UPA00164"/>
<name>A0A2H0XEP4_UNCKA</name>
<proteinExistence type="inferred from homology"/>
<accession>A0A2H0XEP4</accession>
<dbReference type="CDD" id="cd03791">
    <property type="entry name" value="GT5_Glycogen_synthase_DULL1-like"/>
    <property type="match status" value="1"/>
</dbReference>
<dbReference type="Gene3D" id="3.40.50.2000">
    <property type="entry name" value="Glycogen Phosphorylase B"/>
    <property type="match status" value="2"/>
</dbReference>
<evidence type="ECO:0000259" key="9">
    <source>
        <dbReference type="Pfam" id="PF08323"/>
    </source>
</evidence>
<evidence type="ECO:0000256" key="5">
    <source>
        <dbReference type="ARBA" id="ARBA00022679"/>
    </source>
</evidence>
<keyword evidence="4 7" id="KW-0328">Glycosyltransferase</keyword>
<comment type="catalytic activity">
    <reaction evidence="1 7">
        <text>[(1-&gt;4)-alpha-D-glucosyl](n) + ADP-alpha-D-glucose = [(1-&gt;4)-alpha-D-glucosyl](n+1) + ADP + H(+)</text>
        <dbReference type="Rhea" id="RHEA:18189"/>
        <dbReference type="Rhea" id="RHEA-COMP:9584"/>
        <dbReference type="Rhea" id="RHEA-COMP:9587"/>
        <dbReference type="ChEBI" id="CHEBI:15378"/>
        <dbReference type="ChEBI" id="CHEBI:15444"/>
        <dbReference type="ChEBI" id="CHEBI:57498"/>
        <dbReference type="ChEBI" id="CHEBI:456216"/>
        <dbReference type="EC" id="2.4.1.21"/>
    </reaction>
</comment>
<comment type="caution">
    <text evidence="7">Lacks conserved residue(s) required for the propagation of feature annotation.</text>
</comment>
<dbReference type="InterPro" id="IPR011835">
    <property type="entry name" value="GS/SS"/>
</dbReference>
<dbReference type="HAMAP" id="MF_00484">
    <property type="entry name" value="Glycogen_synth"/>
    <property type="match status" value="1"/>
</dbReference>
<dbReference type="Pfam" id="PF00534">
    <property type="entry name" value="Glycos_transf_1"/>
    <property type="match status" value="1"/>
</dbReference>
<evidence type="ECO:0000259" key="8">
    <source>
        <dbReference type="Pfam" id="PF00534"/>
    </source>
</evidence>
<dbReference type="InterPro" id="IPR013534">
    <property type="entry name" value="Starch_synth_cat_dom"/>
</dbReference>
<comment type="pathway">
    <text evidence="7">Glycan biosynthesis; glycogen biosynthesis.</text>
</comment>
<dbReference type="EMBL" id="PEYT01000003">
    <property type="protein sequence ID" value="PIS23407.1"/>
    <property type="molecule type" value="Genomic_DNA"/>
</dbReference>
<dbReference type="EC" id="2.4.1.21" evidence="7"/>
<dbReference type="AlphaFoldDB" id="A0A2H0XEP4"/>
<organism evidence="10 11">
    <name type="scientific">candidate division WWE3 bacterium CG08_land_8_20_14_0_20_40_13</name>
    <dbReference type="NCBI Taxonomy" id="1975084"/>
    <lineage>
        <taxon>Bacteria</taxon>
        <taxon>Katanobacteria</taxon>
    </lineage>
</organism>
<evidence type="ECO:0000256" key="1">
    <source>
        <dbReference type="ARBA" id="ARBA00001478"/>
    </source>
</evidence>
<keyword evidence="6 7" id="KW-0320">Glycogen biosynthesis</keyword>
<reference evidence="11" key="1">
    <citation type="submission" date="2017-09" db="EMBL/GenBank/DDBJ databases">
        <title>Depth-based differentiation of microbial function through sediment-hosted aquifers and enrichment of novel symbionts in the deep terrestrial subsurface.</title>
        <authorList>
            <person name="Probst A.J."/>
            <person name="Ladd B."/>
            <person name="Jarett J.K."/>
            <person name="Geller-Mcgrath D.E."/>
            <person name="Sieber C.M.K."/>
            <person name="Emerson J.B."/>
            <person name="Anantharaman K."/>
            <person name="Thomas B.C."/>
            <person name="Malmstrom R."/>
            <person name="Stieglmeier M."/>
            <person name="Klingl A."/>
            <person name="Woyke T."/>
            <person name="Ryan C.M."/>
            <person name="Banfield J.F."/>
        </authorList>
    </citation>
    <scope>NUCLEOTIDE SEQUENCE [LARGE SCALE GENOMIC DNA]</scope>
</reference>